<gene>
    <name evidence="1" type="ORF">FJZ47_23740</name>
</gene>
<organism evidence="1 2">
    <name type="scientific">Tectimicrobiota bacterium</name>
    <dbReference type="NCBI Taxonomy" id="2528274"/>
    <lineage>
        <taxon>Bacteria</taxon>
        <taxon>Pseudomonadati</taxon>
        <taxon>Nitrospinota/Tectimicrobiota group</taxon>
        <taxon>Candidatus Tectimicrobiota</taxon>
    </lineage>
</organism>
<evidence type="ECO:0000313" key="2">
    <source>
        <dbReference type="Proteomes" id="UP000712673"/>
    </source>
</evidence>
<dbReference type="AlphaFoldDB" id="A0A937W4F9"/>
<proteinExistence type="predicted"/>
<accession>A0A937W4F9</accession>
<reference evidence="1" key="1">
    <citation type="submission" date="2019-03" db="EMBL/GenBank/DDBJ databases">
        <title>Lake Tanganyika Metagenome-Assembled Genomes (MAGs).</title>
        <authorList>
            <person name="Tran P."/>
        </authorList>
    </citation>
    <scope>NUCLEOTIDE SEQUENCE</scope>
    <source>
        <strain evidence="1">K_DeepCast_65m_m2_066</strain>
    </source>
</reference>
<sequence>MSRNDLPGDPATVCSSSVRYDRVHDHHSSRFPGDDCRFAIRESLNLQGAIFESHLVKCYEYLHAFARALYVPVAVEGLLALCVERIARPQVLDEDVLIREEMLA</sequence>
<protein>
    <submittedName>
        <fullName evidence="1">Uncharacterized protein</fullName>
    </submittedName>
</protein>
<evidence type="ECO:0000313" key="1">
    <source>
        <dbReference type="EMBL" id="MBM3226788.1"/>
    </source>
</evidence>
<dbReference type="Proteomes" id="UP000712673">
    <property type="component" value="Unassembled WGS sequence"/>
</dbReference>
<dbReference type="EMBL" id="VGLS01001049">
    <property type="protein sequence ID" value="MBM3226788.1"/>
    <property type="molecule type" value="Genomic_DNA"/>
</dbReference>
<comment type="caution">
    <text evidence="1">The sequence shown here is derived from an EMBL/GenBank/DDBJ whole genome shotgun (WGS) entry which is preliminary data.</text>
</comment>
<name>A0A937W4F9_UNCTE</name>